<protein>
    <submittedName>
        <fullName evidence="4">Gag-Pol polyprotein</fullName>
    </submittedName>
</protein>
<evidence type="ECO:0000256" key="2">
    <source>
        <dbReference type="SAM" id="SignalP"/>
    </source>
</evidence>
<dbReference type="FunFam" id="3.30.420.10:FF:000032">
    <property type="entry name" value="Retrovirus-related Pol polyprotein from transposon 297-like Protein"/>
    <property type="match status" value="1"/>
</dbReference>
<feature type="signal peptide" evidence="2">
    <location>
        <begin position="1"/>
        <end position="27"/>
    </location>
</feature>
<organism evidence="4 5">
    <name type="scientific">Stegodyphus mimosarum</name>
    <name type="common">African social velvet spider</name>
    <dbReference type="NCBI Taxonomy" id="407821"/>
    <lineage>
        <taxon>Eukaryota</taxon>
        <taxon>Metazoa</taxon>
        <taxon>Ecdysozoa</taxon>
        <taxon>Arthropoda</taxon>
        <taxon>Chelicerata</taxon>
        <taxon>Arachnida</taxon>
        <taxon>Araneae</taxon>
        <taxon>Araneomorphae</taxon>
        <taxon>Entelegynae</taxon>
        <taxon>Eresoidea</taxon>
        <taxon>Eresidae</taxon>
        <taxon>Stegodyphus</taxon>
    </lineage>
</organism>
<dbReference type="AlphaFoldDB" id="A0A087TS24"/>
<feature type="region of interest" description="Disordered" evidence="1">
    <location>
        <begin position="253"/>
        <end position="291"/>
    </location>
</feature>
<evidence type="ECO:0000313" key="4">
    <source>
        <dbReference type="EMBL" id="KFM67913.1"/>
    </source>
</evidence>
<proteinExistence type="predicted"/>
<feature type="compositionally biased region" description="Low complexity" evidence="1">
    <location>
        <begin position="255"/>
        <end position="265"/>
    </location>
</feature>
<dbReference type="InterPro" id="IPR001584">
    <property type="entry name" value="Integrase_cat-core"/>
</dbReference>
<dbReference type="PANTHER" id="PTHR38681">
    <property type="entry name" value="RETROVIRUS-RELATED POL POLYPROTEIN FROM TRANSPOSON 412-LIKE PROTEIN-RELATED"/>
    <property type="match status" value="1"/>
</dbReference>
<dbReference type="InterPro" id="IPR012337">
    <property type="entry name" value="RNaseH-like_sf"/>
</dbReference>
<feature type="compositionally biased region" description="Basic residues" evidence="1">
    <location>
        <begin position="279"/>
        <end position="291"/>
    </location>
</feature>
<sequence>MCTWLAHCLLQMVTLTCIDRYTRWTEALSIENISAETVARAFISQWLSRFGIPTTITTDQGRQFQCHLFASLTSLLDIRHIHTTPYHPSGNGTVERFHRFLKQGLKCHSSTHWTEALPLVLLGLRTAFKEDIGSTCAEMLYGATLRLPGEFFHPESTPVIDPPTFLQRLRETMSNISPTPASSHNQPSYFVHPALETSSHVFVRNDAIKPTLTPSYDGPFKVVKRTPKHFTIICNGKQSVIGIDRLKPAFLMQDPTTSSSTSLPEESLHPIKQQPKTTRSGRKVKFNPKYL</sequence>
<dbReference type="OMA" id="DINTWIH"/>
<feature type="domain" description="Integrase catalytic" evidence="3">
    <location>
        <begin position="1"/>
        <end position="156"/>
    </location>
</feature>
<reference evidence="4 5" key="1">
    <citation type="submission" date="2013-11" db="EMBL/GenBank/DDBJ databases">
        <title>Genome sequencing of Stegodyphus mimosarum.</title>
        <authorList>
            <person name="Bechsgaard J."/>
        </authorList>
    </citation>
    <scope>NUCLEOTIDE SEQUENCE [LARGE SCALE GENOMIC DNA]</scope>
</reference>
<feature type="chain" id="PRO_5001829882" evidence="2">
    <location>
        <begin position="28"/>
        <end position="291"/>
    </location>
</feature>
<dbReference type="Pfam" id="PF00665">
    <property type="entry name" value="rve"/>
    <property type="match status" value="1"/>
</dbReference>
<dbReference type="OrthoDB" id="6425977at2759"/>
<evidence type="ECO:0000256" key="1">
    <source>
        <dbReference type="SAM" id="MobiDB-lite"/>
    </source>
</evidence>
<dbReference type="GO" id="GO:0003676">
    <property type="term" value="F:nucleic acid binding"/>
    <property type="evidence" value="ECO:0007669"/>
    <property type="project" value="InterPro"/>
</dbReference>
<dbReference type="Gene3D" id="3.30.420.10">
    <property type="entry name" value="Ribonuclease H-like superfamily/Ribonuclease H"/>
    <property type="match status" value="1"/>
</dbReference>
<evidence type="ECO:0000259" key="3">
    <source>
        <dbReference type="PROSITE" id="PS50994"/>
    </source>
</evidence>
<dbReference type="PANTHER" id="PTHR38681:SF1">
    <property type="entry name" value="RETROVIRUS-RELATED POL POLYPROTEIN FROM TRANSPOSON 412-LIKE PROTEIN"/>
    <property type="match status" value="1"/>
</dbReference>
<feature type="non-terminal residue" evidence="4">
    <location>
        <position position="291"/>
    </location>
</feature>
<dbReference type="GO" id="GO:0015074">
    <property type="term" value="P:DNA integration"/>
    <property type="evidence" value="ECO:0007669"/>
    <property type="project" value="InterPro"/>
</dbReference>
<dbReference type="STRING" id="407821.A0A087TS24"/>
<dbReference type="SUPFAM" id="SSF53098">
    <property type="entry name" value="Ribonuclease H-like"/>
    <property type="match status" value="1"/>
</dbReference>
<name>A0A087TS24_STEMI</name>
<accession>A0A087TS24</accession>
<dbReference type="InterPro" id="IPR036397">
    <property type="entry name" value="RNaseH_sf"/>
</dbReference>
<keyword evidence="2" id="KW-0732">Signal</keyword>
<keyword evidence="5" id="KW-1185">Reference proteome</keyword>
<evidence type="ECO:0000313" key="5">
    <source>
        <dbReference type="Proteomes" id="UP000054359"/>
    </source>
</evidence>
<dbReference type="EMBL" id="KK116495">
    <property type="protein sequence ID" value="KFM67913.1"/>
    <property type="molecule type" value="Genomic_DNA"/>
</dbReference>
<dbReference type="PROSITE" id="PS50994">
    <property type="entry name" value="INTEGRASE"/>
    <property type="match status" value="1"/>
</dbReference>
<gene>
    <name evidence="4" type="ORF">X975_02322</name>
</gene>
<dbReference type="Proteomes" id="UP000054359">
    <property type="component" value="Unassembled WGS sequence"/>
</dbReference>